<gene>
    <name evidence="4" type="ORF">MQE36_14665</name>
</gene>
<dbReference type="Gene3D" id="3.40.50.720">
    <property type="entry name" value="NAD(P)-binding Rossmann-like Domain"/>
    <property type="match status" value="1"/>
</dbReference>
<protein>
    <submittedName>
        <fullName evidence="4">3-hydroxyacyl-CoA dehydrogenase family protein</fullName>
    </submittedName>
</protein>
<dbReference type="SUPFAM" id="SSF48179">
    <property type="entry name" value="6-phosphogluconate dehydrogenase C-terminal domain-like"/>
    <property type="match status" value="1"/>
</dbReference>
<dbReference type="Pfam" id="PF00725">
    <property type="entry name" value="3HCDH"/>
    <property type="match status" value="1"/>
</dbReference>
<dbReference type="InterPro" id="IPR006108">
    <property type="entry name" value="3HC_DH_C"/>
</dbReference>
<evidence type="ECO:0000259" key="3">
    <source>
        <dbReference type="Pfam" id="PF02737"/>
    </source>
</evidence>
<evidence type="ECO:0000256" key="1">
    <source>
        <dbReference type="ARBA" id="ARBA00023002"/>
    </source>
</evidence>
<dbReference type="PANTHER" id="PTHR48075:SF5">
    <property type="entry name" value="3-HYDROXYBUTYRYL-COA DEHYDROGENASE"/>
    <property type="match status" value="1"/>
</dbReference>
<feature type="domain" description="3-hydroxyacyl-CoA dehydrogenase NAD binding" evidence="3">
    <location>
        <begin position="10"/>
        <end position="188"/>
    </location>
</feature>
<dbReference type="InterPro" id="IPR022694">
    <property type="entry name" value="3-OHacyl-CoA_DH"/>
</dbReference>
<organism evidence="4 5">
    <name type="scientific">Zhouia spongiae</name>
    <dbReference type="NCBI Taxonomy" id="2202721"/>
    <lineage>
        <taxon>Bacteria</taxon>
        <taxon>Pseudomonadati</taxon>
        <taxon>Bacteroidota</taxon>
        <taxon>Flavobacteriia</taxon>
        <taxon>Flavobacteriales</taxon>
        <taxon>Flavobacteriaceae</taxon>
        <taxon>Zhouia</taxon>
    </lineage>
</organism>
<proteinExistence type="predicted"/>
<evidence type="ECO:0000259" key="2">
    <source>
        <dbReference type="Pfam" id="PF00725"/>
    </source>
</evidence>
<evidence type="ECO:0000313" key="5">
    <source>
        <dbReference type="Proteomes" id="UP000829476"/>
    </source>
</evidence>
<keyword evidence="1" id="KW-0560">Oxidoreductase</keyword>
<dbReference type="PIRSF" id="PIRSF000105">
    <property type="entry name" value="HCDH"/>
    <property type="match status" value="1"/>
</dbReference>
<dbReference type="Proteomes" id="UP000829476">
    <property type="component" value="Chromosome"/>
</dbReference>
<dbReference type="SUPFAM" id="SSF51735">
    <property type="entry name" value="NAD(P)-binding Rossmann-fold domains"/>
    <property type="match status" value="1"/>
</dbReference>
<dbReference type="InterPro" id="IPR008927">
    <property type="entry name" value="6-PGluconate_DH-like_C_sf"/>
</dbReference>
<dbReference type="RefSeq" id="WP_242936722.1">
    <property type="nucleotide sequence ID" value="NZ_CP094326.1"/>
</dbReference>
<dbReference type="InterPro" id="IPR006176">
    <property type="entry name" value="3-OHacyl-CoA_DH_NAD-bd"/>
</dbReference>
<keyword evidence="5" id="KW-1185">Reference proteome</keyword>
<dbReference type="Pfam" id="PF02737">
    <property type="entry name" value="3HCDH_N"/>
    <property type="match status" value="1"/>
</dbReference>
<reference evidence="4 5" key="1">
    <citation type="journal article" date="2018" name="Int. J. Syst. Evol. Microbiol.">
        <title>Zhouia spongiae sp. nov., isolated from a marine sponge.</title>
        <authorList>
            <person name="Zhuang L."/>
            <person name="Lin B."/>
            <person name="Qin F."/>
            <person name="Luo L."/>
        </authorList>
    </citation>
    <scope>NUCLEOTIDE SEQUENCE [LARGE SCALE GENOMIC DNA]</scope>
    <source>
        <strain evidence="4 5">HN-Y44</strain>
    </source>
</reference>
<dbReference type="InterPro" id="IPR013328">
    <property type="entry name" value="6PGD_dom2"/>
</dbReference>
<dbReference type="Gene3D" id="1.10.1040.10">
    <property type="entry name" value="N-(1-d-carboxylethyl)-l-norvaline Dehydrogenase, domain 2"/>
    <property type="match status" value="1"/>
</dbReference>
<dbReference type="PANTHER" id="PTHR48075">
    <property type="entry name" value="3-HYDROXYACYL-COA DEHYDROGENASE FAMILY PROTEIN"/>
    <property type="match status" value="1"/>
</dbReference>
<name>A0ABY3YKN5_9FLAO</name>
<evidence type="ECO:0000313" key="4">
    <source>
        <dbReference type="EMBL" id="UNY98315.1"/>
    </source>
</evidence>
<feature type="domain" description="3-hydroxyacyl-CoA dehydrogenase C-terminal" evidence="2">
    <location>
        <begin position="191"/>
        <end position="287"/>
    </location>
</feature>
<dbReference type="InterPro" id="IPR036291">
    <property type="entry name" value="NAD(P)-bd_dom_sf"/>
</dbReference>
<dbReference type="EMBL" id="CP094326">
    <property type="protein sequence ID" value="UNY98315.1"/>
    <property type="molecule type" value="Genomic_DNA"/>
</dbReference>
<accession>A0ABY3YKN5</accession>
<sequence length="291" mass="32657">MENKNRFKVVGVIGAGTIGIGVAQNLAQKNISVVLLDITEVKLKEAKARIQQNVRLYSIYSKEKNKIDVNEVLNFIKFTTNYQELENVDYIIENVTENWEIKKQVYSKINSICTESTVFAANTSCISITKIAHIVDNPERVIGVHFMNPVPLKDSVEVIKGVLTNDKTISVTNDLLSKMKKDSIVINDMPGFVSNRLMTFMINEAAFLVQENVASASDIDNILKNSYAQTMGPLETADLIGIDTILHSMEVLYDSFKDGKYRPCPLLYKMTQAGMLGRKSGQGFYKYNTNF</sequence>